<evidence type="ECO:0000313" key="2">
    <source>
        <dbReference type="EMBL" id="KAK9827056.1"/>
    </source>
</evidence>
<comment type="caution">
    <text evidence="2">The sequence shown here is derived from an EMBL/GenBank/DDBJ whole genome shotgun (WGS) entry which is preliminary data.</text>
</comment>
<organism evidence="2 3">
    <name type="scientific">Apatococcus lobatus</name>
    <dbReference type="NCBI Taxonomy" id="904363"/>
    <lineage>
        <taxon>Eukaryota</taxon>
        <taxon>Viridiplantae</taxon>
        <taxon>Chlorophyta</taxon>
        <taxon>core chlorophytes</taxon>
        <taxon>Trebouxiophyceae</taxon>
        <taxon>Chlorellales</taxon>
        <taxon>Chlorellaceae</taxon>
        <taxon>Apatococcus</taxon>
    </lineage>
</organism>
<dbReference type="EMBL" id="JALJOS010000019">
    <property type="protein sequence ID" value="KAK9827056.1"/>
    <property type="molecule type" value="Genomic_DNA"/>
</dbReference>
<feature type="compositionally biased region" description="Gly residues" evidence="1">
    <location>
        <begin position="1"/>
        <end position="32"/>
    </location>
</feature>
<protein>
    <submittedName>
        <fullName evidence="2">Uncharacterized protein</fullName>
    </submittedName>
</protein>
<reference evidence="2 3" key="1">
    <citation type="journal article" date="2024" name="Nat. Commun.">
        <title>Phylogenomics reveals the evolutionary origins of lichenization in chlorophyte algae.</title>
        <authorList>
            <person name="Puginier C."/>
            <person name="Libourel C."/>
            <person name="Otte J."/>
            <person name="Skaloud P."/>
            <person name="Haon M."/>
            <person name="Grisel S."/>
            <person name="Petersen M."/>
            <person name="Berrin J.G."/>
            <person name="Delaux P.M."/>
            <person name="Dal Grande F."/>
            <person name="Keller J."/>
        </authorList>
    </citation>
    <scope>NUCLEOTIDE SEQUENCE [LARGE SCALE GENOMIC DNA]</scope>
    <source>
        <strain evidence="2 3">SAG 2145</strain>
    </source>
</reference>
<feature type="region of interest" description="Disordered" evidence="1">
    <location>
        <begin position="1"/>
        <end position="49"/>
    </location>
</feature>
<keyword evidence="3" id="KW-1185">Reference proteome</keyword>
<sequence>MARGGGSGGGSRSGGGGSRSGGSGSRSGGGGSKSTPCSRTTKSGTTYTGTYCGGGNSGKLYKCTTPSGQTYIGQTTQCTANRYAQHAKETKNHDCKSFGPCIDGKDALNAGECAEIADRGSGNTLAGNHCDRCD</sequence>
<dbReference type="AlphaFoldDB" id="A0AAW1R062"/>
<name>A0AAW1R062_9CHLO</name>
<evidence type="ECO:0000313" key="3">
    <source>
        <dbReference type="Proteomes" id="UP001438707"/>
    </source>
</evidence>
<gene>
    <name evidence="2" type="ORF">WJX74_004876</name>
</gene>
<accession>A0AAW1R062</accession>
<proteinExistence type="predicted"/>
<evidence type="ECO:0000256" key="1">
    <source>
        <dbReference type="SAM" id="MobiDB-lite"/>
    </source>
</evidence>
<dbReference type="Proteomes" id="UP001438707">
    <property type="component" value="Unassembled WGS sequence"/>
</dbReference>
<feature type="compositionally biased region" description="Low complexity" evidence="1">
    <location>
        <begin position="40"/>
        <end position="49"/>
    </location>
</feature>